<dbReference type="InterPro" id="IPR052559">
    <property type="entry name" value="V-haloperoxidase"/>
</dbReference>
<name>A0A8J3G5F2_9BACT</name>
<dbReference type="PANTHER" id="PTHR34599:SF1">
    <property type="entry name" value="PHOSPHATIDIC ACID PHOSPHATASE TYPE 2_HALOPEROXIDASE DOMAIN-CONTAINING PROTEIN"/>
    <property type="match status" value="1"/>
</dbReference>
<dbReference type="CDD" id="cd03398">
    <property type="entry name" value="PAP2_haloperoxidase"/>
    <property type="match status" value="1"/>
</dbReference>
<reference evidence="2" key="2">
    <citation type="submission" date="2020-09" db="EMBL/GenBank/DDBJ databases">
        <authorList>
            <person name="Sun Q."/>
            <person name="Kim S."/>
        </authorList>
    </citation>
    <scope>NUCLEOTIDE SEQUENCE</scope>
    <source>
        <strain evidence="2">KCTC 23224</strain>
    </source>
</reference>
<gene>
    <name evidence="2" type="ORF">GCM10008106_20430</name>
</gene>
<dbReference type="PROSITE" id="PS51257">
    <property type="entry name" value="PROKAR_LIPOPROTEIN"/>
    <property type="match status" value="1"/>
</dbReference>
<comment type="caution">
    <text evidence="2">The sequence shown here is derived from an EMBL/GenBank/DDBJ whole genome shotgun (WGS) entry which is preliminary data.</text>
</comment>
<protein>
    <recommendedName>
        <fullName evidence="1">Phosphatidic acid phosphatase type 2/haloperoxidase domain-containing protein</fullName>
    </recommendedName>
</protein>
<dbReference type="SUPFAM" id="SSF48317">
    <property type="entry name" value="Acid phosphatase/Vanadium-dependent haloperoxidase"/>
    <property type="match status" value="2"/>
</dbReference>
<dbReference type="Pfam" id="PF01569">
    <property type="entry name" value="PAP2"/>
    <property type="match status" value="1"/>
</dbReference>
<dbReference type="Proteomes" id="UP000642809">
    <property type="component" value="Unassembled WGS sequence"/>
</dbReference>
<dbReference type="EMBL" id="BMYF01000011">
    <property type="protein sequence ID" value="GHB39133.1"/>
    <property type="molecule type" value="Genomic_DNA"/>
</dbReference>
<dbReference type="Gene3D" id="1.10.606.10">
    <property type="entry name" value="Vanadium-containing Chloroperoxidase, domain 2"/>
    <property type="match status" value="2"/>
</dbReference>
<dbReference type="InterPro" id="IPR016119">
    <property type="entry name" value="Br/Cl_peroxidase_C"/>
</dbReference>
<proteinExistence type="predicted"/>
<evidence type="ECO:0000259" key="1">
    <source>
        <dbReference type="Pfam" id="PF01569"/>
    </source>
</evidence>
<evidence type="ECO:0000313" key="2">
    <source>
        <dbReference type="EMBL" id="GHB39133.1"/>
    </source>
</evidence>
<sequence length="514" mass="57456">MKKFTIQITILMLLVVGLQACLEETPRFYDFESYEFSSVDEDGGTWSTILVIDPSEIQLAAPLSVNSPAYKQELKDVKNLTSTLTSAERKAVEYWTSNPVIRWNEIALEMAAKYNLIPGPNADGTYTLPNPANPVGPPAFPFAHPPYTSRMLAYLSVAQYDGLILAWKYKFQFKRMGPSVQDSSIKSAYPENGLPSYPSHGAVIAKVSKEILTLMFPLEAQVLENHYQQHLQSMLHAGINVPSDLEAGVYLGDEVVKLAKMRASIDGMARAQASKPVSDSIANAAFERFGWKWQNTEVPQRPVGLTPLFGQVKMWHVPTVEEVRSPPPPAIGSAEFEADVRELERFARHMTLDQRRIANWWEDGLGSYTPPGHWNKFAKLSIVQAKLNPLRAARVFAYMNTAIMDAGVACWDIKYYYHYPRPVETIRNFRTILGTPNFPAYTSGHSTFSAAGAEVLAHFFPTQAQQFRVWAEEAAMSRLYGGIHYRFDAVEGTIQGEKVGNYAVARAKSDGIDE</sequence>
<dbReference type="InterPro" id="IPR036938">
    <property type="entry name" value="PAP2/HPO_sf"/>
</dbReference>
<keyword evidence="3" id="KW-1185">Reference proteome</keyword>
<dbReference type="AlphaFoldDB" id="A0A8J3G5F2"/>
<feature type="domain" description="Phosphatidic acid phosphatase type 2/haloperoxidase" evidence="1">
    <location>
        <begin position="401"/>
        <end position="499"/>
    </location>
</feature>
<organism evidence="2 3">
    <name type="scientific">Mongoliitalea lutea</name>
    <dbReference type="NCBI Taxonomy" id="849756"/>
    <lineage>
        <taxon>Bacteria</taxon>
        <taxon>Pseudomonadati</taxon>
        <taxon>Bacteroidota</taxon>
        <taxon>Cytophagia</taxon>
        <taxon>Cytophagales</taxon>
        <taxon>Cyclobacteriaceae</taxon>
        <taxon>Mongoliitalea</taxon>
    </lineage>
</organism>
<dbReference type="PANTHER" id="PTHR34599">
    <property type="entry name" value="PEROXIDASE-RELATED"/>
    <property type="match status" value="1"/>
</dbReference>
<dbReference type="InterPro" id="IPR000326">
    <property type="entry name" value="PAP2/HPO"/>
</dbReference>
<dbReference type="RefSeq" id="WP_189581725.1">
    <property type="nucleotide sequence ID" value="NZ_BMYF01000011.1"/>
</dbReference>
<dbReference type="GO" id="GO:0004601">
    <property type="term" value="F:peroxidase activity"/>
    <property type="evidence" value="ECO:0007669"/>
    <property type="project" value="InterPro"/>
</dbReference>
<accession>A0A8J3G5F2</accession>
<reference evidence="2" key="1">
    <citation type="journal article" date="2014" name="Int. J. Syst. Evol. Microbiol.">
        <title>Complete genome sequence of Corynebacterium casei LMG S-19264T (=DSM 44701T), isolated from a smear-ripened cheese.</title>
        <authorList>
            <consortium name="US DOE Joint Genome Institute (JGI-PGF)"/>
            <person name="Walter F."/>
            <person name="Albersmeier A."/>
            <person name="Kalinowski J."/>
            <person name="Ruckert C."/>
        </authorList>
    </citation>
    <scope>NUCLEOTIDE SEQUENCE</scope>
    <source>
        <strain evidence="2">KCTC 23224</strain>
    </source>
</reference>
<evidence type="ECO:0000313" key="3">
    <source>
        <dbReference type="Proteomes" id="UP000642809"/>
    </source>
</evidence>